<protein>
    <submittedName>
        <fullName evidence="1">Uncharacterized protein</fullName>
    </submittedName>
</protein>
<reference evidence="1" key="1">
    <citation type="journal article" date="2022" name="Int. J. Mol. Sci.">
        <title>Draft Genome of Tanacetum Coccineum: Genomic Comparison of Closely Related Tanacetum-Family Plants.</title>
        <authorList>
            <person name="Yamashiro T."/>
            <person name="Shiraishi A."/>
            <person name="Nakayama K."/>
            <person name="Satake H."/>
        </authorList>
    </citation>
    <scope>NUCLEOTIDE SEQUENCE</scope>
</reference>
<dbReference type="EMBL" id="BQNB010011494">
    <property type="protein sequence ID" value="GJS91299.1"/>
    <property type="molecule type" value="Genomic_DNA"/>
</dbReference>
<evidence type="ECO:0000313" key="2">
    <source>
        <dbReference type="Proteomes" id="UP001151760"/>
    </source>
</evidence>
<dbReference type="Proteomes" id="UP001151760">
    <property type="component" value="Unassembled WGS sequence"/>
</dbReference>
<evidence type="ECO:0000313" key="1">
    <source>
        <dbReference type="EMBL" id="GJS91299.1"/>
    </source>
</evidence>
<proteinExistence type="predicted"/>
<sequence>MHPLSGTPGTTRTELVGENSGCCVDRNVRALFQIVGLLVVENKLMVNGGFDNSFCWISKHEADQHWFYFCFIVLPKELLPHDVESQEHMISVGGIGD</sequence>
<gene>
    <name evidence="1" type="ORF">Tco_0773935</name>
</gene>
<accession>A0ABQ4ZM59</accession>
<comment type="caution">
    <text evidence="1">The sequence shown here is derived from an EMBL/GenBank/DDBJ whole genome shotgun (WGS) entry which is preliminary data.</text>
</comment>
<keyword evidence="2" id="KW-1185">Reference proteome</keyword>
<organism evidence="1 2">
    <name type="scientific">Tanacetum coccineum</name>
    <dbReference type="NCBI Taxonomy" id="301880"/>
    <lineage>
        <taxon>Eukaryota</taxon>
        <taxon>Viridiplantae</taxon>
        <taxon>Streptophyta</taxon>
        <taxon>Embryophyta</taxon>
        <taxon>Tracheophyta</taxon>
        <taxon>Spermatophyta</taxon>
        <taxon>Magnoliopsida</taxon>
        <taxon>eudicotyledons</taxon>
        <taxon>Gunneridae</taxon>
        <taxon>Pentapetalae</taxon>
        <taxon>asterids</taxon>
        <taxon>campanulids</taxon>
        <taxon>Asterales</taxon>
        <taxon>Asteraceae</taxon>
        <taxon>Asteroideae</taxon>
        <taxon>Anthemideae</taxon>
        <taxon>Anthemidinae</taxon>
        <taxon>Tanacetum</taxon>
    </lineage>
</organism>
<name>A0ABQ4ZM59_9ASTR</name>
<reference evidence="1" key="2">
    <citation type="submission" date="2022-01" db="EMBL/GenBank/DDBJ databases">
        <authorList>
            <person name="Yamashiro T."/>
            <person name="Shiraishi A."/>
            <person name="Satake H."/>
            <person name="Nakayama K."/>
        </authorList>
    </citation>
    <scope>NUCLEOTIDE SEQUENCE</scope>
</reference>